<evidence type="ECO:0008006" key="3">
    <source>
        <dbReference type="Google" id="ProtNLM"/>
    </source>
</evidence>
<evidence type="ECO:0000313" key="1">
    <source>
        <dbReference type="EMBL" id="GAA4838967.1"/>
    </source>
</evidence>
<evidence type="ECO:0000313" key="2">
    <source>
        <dbReference type="Proteomes" id="UP001500298"/>
    </source>
</evidence>
<sequence>MLLLLGVISAQAQEEQTKTFQYNHKVDKSDLLSIDNRFGNVVIATNDGKEIDIKVEVKAWASSAKKAQNILDDIEISESISGGRYLYQTTIHGGNGSNNRQGYEINYHVKMPKALALDLENKYGNISMEDYTGKLSLELGYGQLYAKKLETEECKLEIKYSKASIDYLKGGNIESKYCSSFDIQEAGNLDWEDKYGSASIGKVHQLKGESAYSKLKIGELTGVLSWETDYSSLKVDRIATSFTDIRVDSSYGGVRLNFDKDTAFDFAVTTKYGGFSTTLEGLDIMKEYEKNTSGEYEGYRNKKNTGKRVEVDSRYGSVRFSD</sequence>
<organism evidence="1 2">
    <name type="scientific">Algivirga pacifica</name>
    <dbReference type="NCBI Taxonomy" id="1162670"/>
    <lineage>
        <taxon>Bacteria</taxon>
        <taxon>Pseudomonadati</taxon>
        <taxon>Bacteroidota</taxon>
        <taxon>Cytophagia</taxon>
        <taxon>Cytophagales</taxon>
        <taxon>Flammeovirgaceae</taxon>
        <taxon>Algivirga</taxon>
    </lineage>
</organism>
<reference evidence="2" key="1">
    <citation type="journal article" date="2019" name="Int. J. Syst. Evol. Microbiol.">
        <title>The Global Catalogue of Microorganisms (GCM) 10K type strain sequencing project: providing services to taxonomists for standard genome sequencing and annotation.</title>
        <authorList>
            <consortium name="The Broad Institute Genomics Platform"/>
            <consortium name="The Broad Institute Genome Sequencing Center for Infectious Disease"/>
            <person name="Wu L."/>
            <person name="Ma J."/>
        </authorList>
    </citation>
    <scope>NUCLEOTIDE SEQUENCE [LARGE SCALE GENOMIC DNA]</scope>
    <source>
        <strain evidence="2">JCM 18326</strain>
    </source>
</reference>
<gene>
    <name evidence="1" type="ORF">GCM10023331_25270</name>
</gene>
<protein>
    <recommendedName>
        <fullName evidence="3">Adhesin domain-containing protein</fullName>
    </recommendedName>
</protein>
<name>A0ABP9DG26_9BACT</name>
<dbReference type="EMBL" id="BAABJX010000036">
    <property type="protein sequence ID" value="GAA4838967.1"/>
    <property type="molecule type" value="Genomic_DNA"/>
</dbReference>
<dbReference type="Proteomes" id="UP001500298">
    <property type="component" value="Unassembled WGS sequence"/>
</dbReference>
<comment type="caution">
    <text evidence="1">The sequence shown here is derived from an EMBL/GenBank/DDBJ whole genome shotgun (WGS) entry which is preliminary data.</text>
</comment>
<keyword evidence="2" id="KW-1185">Reference proteome</keyword>
<accession>A0ABP9DG26</accession>
<proteinExistence type="predicted"/>